<dbReference type="Proteomes" id="UP000678499">
    <property type="component" value="Unassembled WGS sequence"/>
</dbReference>
<feature type="region of interest" description="Disordered" evidence="1">
    <location>
        <begin position="957"/>
        <end position="990"/>
    </location>
</feature>
<evidence type="ECO:0000313" key="3">
    <source>
        <dbReference type="Proteomes" id="UP000678499"/>
    </source>
</evidence>
<feature type="compositionally biased region" description="Pro residues" evidence="1">
    <location>
        <begin position="593"/>
        <end position="604"/>
    </location>
</feature>
<feature type="region of interest" description="Disordered" evidence="1">
    <location>
        <begin position="1434"/>
        <end position="1468"/>
    </location>
</feature>
<feature type="compositionally biased region" description="Low complexity" evidence="1">
    <location>
        <begin position="1237"/>
        <end position="1257"/>
    </location>
</feature>
<feature type="compositionally biased region" description="Low complexity" evidence="1">
    <location>
        <begin position="957"/>
        <end position="970"/>
    </location>
</feature>
<evidence type="ECO:0008006" key="4">
    <source>
        <dbReference type="Google" id="ProtNLM"/>
    </source>
</evidence>
<feature type="region of interest" description="Disordered" evidence="1">
    <location>
        <begin position="115"/>
        <end position="141"/>
    </location>
</feature>
<feature type="compositionally biased region" description="Low complexity" evidence="1">
    <location>
        <begin position="566"/>
        <end position="580"/>
    </location>
</feature>
<accession>A0A7R9GDN9</accession>
<proteinExistence type="predicted"/>
<feature type="region of interest" description="Disordered" evidence="1">
    <location>
        <begin position="672"/>
        <end position="716"/>
    </location>
</feature>
<feature type="compositionally biased region" description="Low complexity" evidence="1">
    <location>
        <begin position="1080"/>
        <end position="1100"/>
    </location>
</feature>
<evidence type="ECO:0000313" key="2">
    <source>
        <dbReference type="EMBL" id="CAD7278741.1"/>
    </source>
</evidence>
<feature type="region of interest" description="Disordered" evidence="1">
    <location>
        <begin position="1228"/>
        <end position="1257"/>
    </location>
</feature>
<dbReference type="EMBL" id="CAJPEX010001343">
    <property type="protein sequence ID" value="CAG0918893.1"/>
    <property type="molecule type" value="Genomic_DNA"/>
</dbReference>
<dbReference type="OrthoDB" id="6370056at2759"/>
<reference evidence="2" key="1">
    <citation type="submission" date="2020-11" db="EMBL/GenBank/DDBJ databases">
        <authorList>
            <person name="Tran Van P."/>
        </authorList>
    </citation>
    <scope>NUCLEOTIDE SEQUENCE</scope>
</reference>
<keyword evidence="3" id="KW-1185">Reference proteome</keyword>
<dbReference type="EMBL" id="OA883380">
    <property type="protein sequence ID" value="CAD7278741.1"/>
    <property type="molecule type" value="Genomic_DNA"/>
</dbReference>
<feature type="region of interest" description="Disordered" evidence="1">
    <location>
        <begin position="1481"/>
        <end position="1537"/>
    </location>
</feature>
<feature type="compositionally biased region" description="Low complexity" evidence="1">
    <location>
        <begin position="1499"/>
        <end position="1510"/>
    </location>
</feature>
<feature type="region of interest" description="Disordered" evidence="1">
    <location>
        <begin position="1074"/>
        <end position="1101"/>
    </location>
</feature>
<feature type="compositionally biased region" description="Low complexity" evidence="1">
    <location>
        <begin position="812"/>
        <end position="825"/>
    </location>
</feature>
<protein>
    <recommendedName>
        <fullName evidence="4">WASP family protein member</fullName>
    </recommendedName>
</protein>
<feature type="compositionally biased region" description="Low complexity" evidence="1">
    <location>
        <begin position="1139"/>
        <end position="1150"/>
    </location>
</feature>
<sequence>MPLVKRRVQPVHLFRASSSSASTSTSGASAVTDDREFVVNSGFCGLLRQLAHVTLLADSIFAEVCDEVRSLDERSKSVADRIDAVHSVAYSLDAKAVVVPPYYAHIRVPNIPSPHVWEPSRAEPSPAESNRTEREPVGPKAENATSRVFRWIRLLTAHPLTSGQTGRPAASFPPRARHTIEVALLFYAFLLGWASSNRRPPGVCTWCWCWWWSPPGHLSQSSSSSSPLTRLLIDSVEYTKQEDTNEEEEEWWGIFGWYSPELAARFQGDGVLVVCLLAWRQRLSTVDDGKSVWENRGESHSSAPTVAESSLEEFSKRKQHFKGSWRKLEAESNGSNPRLDLFRDDASELLDIETLKPACFDQLPDWEPGLDDVLDGVGGGHRVAVSGDDDVSDSGHSLDCVVCKLPTPQDRLRVLVHKCPPDDVFVDISGTGFDRMTEFRRSLIHFDYCKRKKKRRRRRRNTIAGDEAVGSDADQHRVDGGQAKLKSQKTRSTRDGTLLRRQVRSIGEVELTRDSASELGVAVLVHEHPPQPAVPPSPPPPSSTSLLLLESKVRPSAAVIGDDGARSSSGAWTGSGSADSDVSAHTSVESEAAPPPPPPPPPLPHLSLSSHSTRKPLDDVPFIDDGHNDDDDADEQSSVYSCDTEGYYTSFHVDTGISKSVAAPPAAVFGHATHATNSRGPKKVPPPPPKRTCSLERHSSTRSANNNNSNPKSNRDSLVTVIDVSMSPTASPNMKMNMNMSMDMNAETTSNNVNDSVESGPLELSDLDTPARVDDFKSKTSMTAHRIPSLCAITPTPTPTPTPPHSDDDDSNNNNNKRASTTTSSWLGDGSIPDLVPKQPVNNVSDPSSSSSAAFLLLSSASRTLPFPATAAAAKHIVKASVSPSNSLERRRGGARVTLGANGEVVQSTGSLTRPGNSSSNGTSIGVSNAGGYCNTSSKGVTIATAVGAVKTSLESASASTSSTSVSSSDTLKDDDGNTPDLLLDKETDKSLGCKGSGGKVFRIEPVKSTSIRAMPLFRGDIRDRGAVASAAQKQLLMDAPLKSQVAASLKTDGYVVRSLVKSPPPGVYQKLAREHESRSTGLATSSSPTTASSTSTTTTVDQFRTLSQSIGVPTTLCPLRGFPHHQQQQQQQRHHFLSSAAPGASSSKSFQPTQPPRLFTDADYGFGTTNNNNNNRSVDNACTDASSTLLTPESPKNDVSDSFFAPLHSSTPTSTATVFAKLSTSTTTATNDGNVSSATTSPESTRSSSPCSLGSTGSFDFEFRGGGGRRNSWAHPEFGTHAQQQQQQMQMQMQMQHRFPVGSGQLQSASLPRFVSPSQQQQANKRMSWAAGTKATVGGNSPGTSLQDFKKLLAKHGPNMNQKVSAVELLKYKPPSQPIVGDPRNKQRLLSIASRMGLRSASKFRPPKTDVLSCTIPEDEFEVSPNSPIKLQVSSEKLQQASHSDDTLNNNNNNSNNNSTTTTDEHSVTLDSLLESSLDEDLGSGTAVDSNSGGGSGNSSAVSSRSSSATDDVVNGNFSNIKDDSDEEKVSFETHL</sequence>
<feature type="compositionally biased region" description="Polar residues" evidence="1">
    <location>
        <begin position="746"/>
        <end position="757"/>
    </location>
</feature>
<feature type="region of interest" description="Disordered" evidence="1">
    <location>
        <begin position="1118"/>
        <end position="1182"/>
    </location>
</feature>
<evidence type="ECO:0000256" key="1">
    <source>
        <dbReference type="SAM" id="MobiDB-lite"/>
    </source>
</evidence>
<feature type="compositionally biased region" description="Polar residues" evidence="1">
    <location>
        <begin position="1434"/>
        <end position="1443"/>
    </location>
</feature>
<feature type="region of interest" description="Disordered" evidence="1">
    <location>
        <begin position="457"/>
        <end position="498"/>
    </location>
</feature>
<organism evidence="2">
    <name type="scientific">Notodromas monacha</name>
    <dbReference type="NCBI Taxonomy" id="399045"/>
    <lineage>
        <taxon>Eukaryota</taxon>
        <taxon>Metazoa</taxon>
        <taxon>Ecdysozoa</taxon>
        <taxon>Arthropoda</taxon>
        <taxon>Crustacea</taxon>
        <taxon>Oligostraca</taxon>
        <taxon>Ostracoda</taxon>
        <taxon>Podocopa</taxon>
        <taxon>Podocopida</taxon>
        <taxon>Cypridocopina</taxon>
        <taxon>Cypridoidea</taxon>
        <taxon>Cyprididae</taxon>
        <taxon>Notodromas</taxon>
    </lineage>
</organism>
<feature type="region of interest" description="Disordered" evidence="1">
    <location>
        <begin position="787"/>
        <end position="850"/>
    </location>
</feature>
<name>A0A7R9GDN9_9CRUS</name>
<dbReference type="Gene3D" id="1.20.5.340">
    <property type="match status" value="1"/>
</dbReference>
<gene>
    <name evidence="2" type="ORF">NMOB1V02_LOCUS6438</name>
</gene>
<feature type="region of interest" description="Disordered" evidence="1">
    <location>
        <begin position="746"/>
        <end position="771"/>
    </location>
</feature>
<feature type="region of interest" description="Disordered" evidence="1">
    <location>
        <begin position="558"/>
        <end position="638"/>
    </location>
</feature>
<feature type="compositionally biased region" description="Low complexity" evidence="1">
    <location>
        <begin position="1448"/>
        <end position="1463"/>
    </location>
</feature>
<feature type="compositionally biased region" description="Low complexity" evidence="1">
    <location>
        <begin position="701"/>
        <end position="712"/>
    </location>
</feature>